<organism evidence="3 4">
    <name type="scientific">Yoonia phaeophyticola</name>
    <dbReference type="NCBI Taxonomy" id="3137369"/>
    <lineage>
        <taxon>Bacteria</taxon>
        <taxon>Pseudomonadati</taxon>
        <taxon>Pseudomonadota</taxon>
        <taxon>Alphaproteobacteria</taxon>
        <taxon>Rhodobacterales</taxon>
        <taxon>Paracoccaceae</taxon>
        <taxon>Yoonia</taxon>
    </lineage>
</organism>
<accession>A0ABZ2V135</accession>
<evidence type="ECO:0000313" key="3">
    <source>
        <dbReference type="EMBL" id="WZC48177.1"/>
    </source>
</evidence>
<evidence type="ECO:0000313" key="4">
    <source>
        <dbReference type="Proteomes" id="UP001440612"/>
    </source>
</evidence>
<evidence type="ECO:0000259" key="2">
    <source>
        <dbReference type="PROSITE" id="PS51724"/>
    </source>
</evidence>
<name>A0ABZ2V135_9RHOB</name>
<reference evidence="4" key="1">
    <citation type="submission" date="2024-04" db="EMBL/GenBank/DDBJ databases">
        <title>Phylogenomic analyses of a clade within the roseobacter group suggest taxonomic reassignments of species of the genera Aestuariivita, Citreicella, Loktanella, Nautella, Pelagibaca, Ruegeria, Thalassobius, Thiobacimonas and Tropicibacter, and the proposal o.</title>
        <authorList>
            <person name="Jeon C.O."/>
        </authorList>
    </citation>
    <scope>NUCLEOTIDE SEQUENCE [LARGE SCALE GENOMIC DNA]</scope>
    <source>
        <strain evidence="4">BS5-3</strain>
    </source>
</reference>
<evidence type="ECO:0000256" key="1">
    <source>
        <dbReference type="SAM" id="Phobius"/>
    </source>
</evidence>
<sequence>MAVYDEGFAPANGASRAGILVNYAGAAMSLALILGVSVWGYKLIMRDVSGIPVVRAMEGDMRVLPDNPGGDVALHTGLAVNEVAALGEAGGPEDRLVLAPVTSGLAQEDLDAQPVAEVIQAAVTTDAPAITAPTASEVAEPAAMSTEDILALADEVAALSEAPAAEPVAEALAEAASVDETPEATIIPASIPGVALSLRPNIRPASLRVPAPAAEPAVAAAPAEASNDEVAVSTASFAPGTNLVQLGAFTSPALAAAEWERLQDRFGDLMANKFRVIQVSNQAANTWYRLRASGFDDRATARRFCAALEAEGADCIAVVVD</sequence>
<dbReference type="PROSITE" id="PS51724">
    <property type="entry name" value="SPOR"/>
    <property type="match status" value="1"/>
</dbReference>
<dbReference type="InterPro" id="IPR007730">
    <property type="entry name" value="SPOR-like_dom"/>
</dbReference>
<feature type="transmembrane region" description="Helical" evidence="1">
    <location>
        <begin position="20"/>
        <end position="41"/>
    </location>
</feature>
<proteinExistence type="predicted"/>
<dbReference type="RefSeq" id="WP_341366296.1">
    <property type="nucleotide sequence ID" value="NZ_CP150951.2"/>
</dbReference>
<dbReference type="Gene3D" id="3.30.70.1070">
    <property type="entry name" value="Sporulation related repeat"/>
    <property type="match status" value="1"/>
</dbReference>
<keyword evidence="1" id="KW-0472">Membrane</keyword>
<dbReference type="Proteomes" id="UP001440612">
    <property type="component" value="Chromosome"/>
</dbReference>
<dbReference type="Pfam" id="PF05036">
    <property type="entry name" value="SPOR"/>
    <property type="match status" value="1"/>
</dbReference>
<keyword evidence="1" id="KW-0812">Transmembrane</keyword>
<dbReference type="EMBL" id="CP150951">
    <property type="protein sequence ID" value="WZC48177.1"/>
    <property type="molecule type" value="Genomic_DNA"/>
</dbReference>
<feature type="domain" description="SPOR" evidence="2">
    <location>
        <begin position="236"/>
        <end position="321"/>
    </location>
</feature>
<dbReference type="SUPFAM" id="SSF110997">
    <property type="entry name" value="Sporulation related repeat"/>
    <property type="match status" value="1"/>
</dbReference>
<dbReference type="InterPro" id="IPR036680">
    <property type="entry name" value="SPOR-like_sf"/>
</dbReference>
<protein>
    <submittedName>
        <fullName evidence="3">SPOR domain-containing protein</fullName>
    </submittedName>
</protein>
<gene>
    <name evidence="3" type="ORF">AABB29_15060</name>
</gene>
<keyword evidence="4" id="KW-1185">Reference proteome</keyword>
<keyword evidence="1" id="KW-1133">Transmembrane helix</keyword>